<dbReference type="NCBIfam" id="TIGR00229">
    <property type="entry name" value="sensory_box"/>
    <property type="match status" value="1"/>
</dbReference>
<dbReference type="InterPro" id="IPR000014">
    <property type="entry name" value="PAS"/>
</dbReference>
<dbReference type="Proteomes" id="UP000034022">
    <property type="component" value="Unassembled WGS sequence"/>
</dbReference>
<evidence type="ECO:0000256" key="4">
    <source>
        <dbReference type="ARBA" id="ARBA00022679"/>
    </source>
</evidence>
<dbReference type="InterPro" id="IPR000700">
    <property type="entry name" value="PAS-assoc_C"/>
</dbReference>
<feature type="domain" description="PAC" evidence="6">
    <location>
        <begin position="222"/>
        <end position="274"/>
    </location>
</feature>
<evidence type="ECO:0000256" key="5">
    <source>
        <dbReference type="ARBA" id="ARBA00022777"/>
    </source>
</evidence>
<dbReference type="GO" id="GO:0004673">
    <property type="term" value="F:protein histidine kinase activity"/>
    <property type="evidence" value="ECO:0007669"/>
    <property type="project" value="UniProtKB-EC"/>
</dbReference>
<evidence type="ECO:0000313" key="8">
    <source>
        <dbReference type="Proteomes" id="UP000034022"/>
    </source>
</evidence>
<dbReference type="PANTHER" id="PTHR43304:SF1">
    <property type="entry name" value="PAC DOMAIN-CONTAINING PROTEIN"/>
    <property type="match status" value="1"/>
</dbReference>
<dbReference type="AlphaFoldDB" id="A0A0G0K624"/>
<dbReference type="Pfam" id="PF08447">
    <property type="entry name" value="PAS_3"/>
    <property type="match status" value="1"/>
</dbReference>
<dbReference type="CDD" id="cd00130">
    <property type="entry name" value="PAS"/>
    <property type="match status" value="2"/>
</dbReference>
<dbReference type="PROSITE" id="PS50113">
    <property type="entry name" value="PAC"/>
    <property type="match status" value="1"/>
</dbReference>
<evidence type="ECO:0000259" key="6">
    <source>
        <dbReference type="PROSITE" id="PS50113"/>
    </source>
</evidence>
<evidence type="ECO:0000256" key="1">
    <source>
        <dbReference type="ARBA" id="ARBA00000085"/>
    </source>
</evidence>
<sequence>MKSEKSDNIYLTKDDFGMNISGKEIADLMPNIIAVVDSQKKYIWLNKSGLEFFGKDAIGKEASAFFIGEQEVYKQVEPLFHGDENMLYLENWQKRQDGQNRLLAWWCRNLKSAQSDMYGALSTAQDITDIFEMTQKLKIREKQMDSAMRLAHLGSWEYETLADKFIFNDSFYTLFGTDAEREGGYTMSSAEYAKRFLHPDDLALVGLEVKKSIETKDPQFTSCLEHRIRYKNGDTGHIRVSFFIVKNEKGQTIKSFGINQDITESKQREISFKEMSDSLQAKIYELEKFNKLVVNREFKMIELKKRIHELKKNKE</sequence>
<comment type="catalytic activity">
    <reaction evidence="1">
        <text>ATP + protein L-histidine = ADP + protein N-phospho-L-histidine.</text>
        <dbReference type="EC" id="2.7.13.3"/>
    </reaction>
</comment>
<proteinExistence type="predicted"/>
<dbReference type="EC" id="2.7.13.3" evidence="2"/>
<gene>
    <name evidence="7" type="ORF">US91_C0002G0004</name>
</gene>
<keyword evidence="3" id="KW-0597">Phosphoprotein</keyword>
<dbReference type="SUPFAM" id="SSF55785">
    <property type="entry name" value="PYP-like sensor domain (PAS domain)"/>
    <property type="match status" value="2"/>
</dbReference>
<protein>
    <recommendedName>
        <fullName evidence="2">histidine kinase</fullName>
        <ecNumber evidence="2">2.7.13.3</ecNumber>
    </recommendedName>
</protein>
<dbReference type="InterPro" id="IPR035965">
    <property type="entry name" value="PAS-like_dom_sf"/>
</dbReference>
<dbReference type="SMART" id="SM00086">
    <property type="entry name" value="PAC"/>
    <property type="match status" value="2"/>
</dbReference>
<dbReference type="Pfam" id="PF13188">
    <property type="entry name" value="PAS_8"/>
    <property type="match status" value="1"/>
</dbReference>
<dbReference type="Gene3D" id="3.30.450.20">
    <property type="entry name" value="PAS domain"/>
    <property type="match status" value="2"/>
</dbReference>
<dbReference type="Gene3D" id="2.10.70.100">
    <property type="match status" value="1"/>
</dbReference>
<dbReference type="InterPro" id="IPR001610">
    <property type="entry name" value="PAC"/>
</dbReference>
<evidence type="ECO:0000256" key="2">
    <source>
        <dbReference type="ARBA" id="ARBA00012438"/>
    </source>
</evidence>
<evidence type="ECO:0000313" key="7">
    <source>
        <dbReference type="EMBL" id="KKQ70925.1"/>
    </source>
</evidence>
<organism evidence="7 8">
    <name type="scientific">Candidatus Falkowbacteria bacterium GW2011_GWE1_38_31</name>
    <dbReference type="NCBI Taxonomy" id="1618638"/>
    <lineage>
        <taxon>Bacteria</taxon>
        <taxon>Candidatus Falkowiibacteriota</taxon>
    </lineage>
</organism>
<keyword evidence="4" id="KW-0808">Transferase</keyword>
<dbReference type="InterPro" id="IPR052162">
    <property type="entry name" value="Sensor_kinase/Photoreceptor"/>
</dbReference>
<evidence type="ECO:0000256" key="3">
    <source>
        <dbReference type="ARBA" id="ARBA00022553"/>
    </source>
</evidence>
<dbReference type="InterPro" id="IPR013655">
    <property type="entry name" value="PAS_fold_3"/>
</dbReference>
<reference evidence="7 8" key="1">
    <citation type="journal article" date="2015" name="Nature">
        <title>rRNA introns, odd ribosomes, and small enigmatic genomes across a large radiation of phyla.</title>
        <authorList>
            <person name="Brown C.T."/>
            <person name="Hug L.A."/>
            <person name="Thomas B.C."/>
            <person name="Sharon I."/>
            <person name="Castelle C.J."/>
            <person name="Singh A."/>
            <person name="Wilkins M.J."/>
            <person name="Williams K.H."/>
            <person name="Banfield J.F."/>
        </authorList>
    </citation>
    <scope>NUCLEOTIDE SEQUENCE [LARGE SCALE GENOMIC DNA]</scope>
</reference>
<comment type="caution">
    <text evidence="7">The sequence shown here is derived from an EMBL/GenBank/DDBJ whole genome shotgun (WGS) entry which is preliminary data.</text>
</comment>
<dbReference type="EMBL" id="LBUU01000002">
    <property type="protein sequence ID" value="KKQ70925.1"/>
    <property type="molecule type" value="Genomic_DNA"/>
</dbReference>
<keyword evidence="5" id="KW-0418">Kinase</keyword>
<accession>A0A0G0K624</accession>
<name>A0A0G0K624_9BACT</name>
<dbReference type="PANTHER" id="PTHR43304">
    <property type="entry name" value="PHYTOCHROME-LIKE PROTEIN CPH1"/>
    <property type="match status" value="1"/>
</dbReference>